<keyword evidence="1" id="KW-0597">Phosphoprotein</keyword>
<dbReference type="Gene3D" id="3.40.50.2300">
    <property type="match status" value="1"/>
</dbReference>
<keyword evidence="5" id="KW-1185">Reference proteome</keyword>
<dbReference type="SUPFAM" id="SSF52172">
    <property type="entry name" value="CheY-like"/>
    <property type="match status" value="1"/>
</dbReference>
<evidence type="ECO:0000313" key="4">
    <source>
        <dbReference type="EMBL" id="MBS2211249.1"/>
    </source>
</evidence>
<feature type="domain" description="HTH LytTR-type" evidence="3">
    <location>
        <begin position="145"/>
        <end position="253"/>
    </location>
</feature>
<name>A0ABS5K8F3_9BACT</name>
<dbReference type="PANTHER" id="PTHR37299">
    <property type="entry name" value="TRANSCRIPTIONAL REGULATOR-RELATED"/>
    <property type="match status" value="1"/>
</dbReference>
<dbReference type="RefSeq" id="WP_212227281.1">
    <property type="nucleotide sequence ID" value="NZ_JAGUCN010000006.1"/>
</dbReference>
<dbReference type="InterPro" id="IPR007492">
    <property type="entry name" value="LytTR_DNA-bd_dom"/>
</dbReference>
<dbReference type="Pfam" id="PF04397">
    <property type="entry name" value="LytTR"/>
    <property type="match status" value="1"/>
</dbReference>
<dbReference type="SMART" id="SM00850">
    <property type="entry name" value="LytTR"/>
    <property type="match status" value="1"/>
</dbReference>
<gene>
    <name evidence="4" type="ORF">KEM09_07550</name>
</gene>
<evidence type="ECO:0000313" key="5">
    <source>
        <dbReference type="Proteomes" id="UP000721861"/>
    </source>
</evidence>
<evidence type="ECO:0000259" key="3">
    <source>
        <dbReference type="PROSITE" id="PS50930"/>
    </source>
</evidence>
<dbReference type="InterPro" id="IPR011006">
    <property type="entry name" value="CheY-like_superfamily"/>
</dbReference>
<dbReference type="SMART" id="SM00448">
    <property type="entry name" value="REC"/>
    <property type="match status" value="1"/>
</dbReference>
<sequence>MRILIVEDEHLAASRLSQMIQKLHPDAEISSICDSVELSVDWLKNNPQPDLAFFDIQLGDGISFDIFEQCDVMFPVIFTTAYDQYAIKAFKVNSIDYLLKPIEEEALETAINKFLNHQNMDLTSIHQAILQTQTLIQQNNYKTRFLIKVGEHLRMINTNEISFFYSEEKDTFLRTLDGHSYALDQSLDRYEIQLNPADFYRISRKYIVRISAIADIINYSNSRLKLKLIGMQASDDVIVSRERVKAFKYWLEETAG</sequence>
<dbReference type="PANTHER" id="PTHR37299:SF1">
    <property type="entry name" value="STAGE 0 SPORULATION PROTEIN A HOMOLOG"/>
    <property type="match status" value="1"/>
</dbReference>
<comment type="caution">
    <text evidence="4">The sequence shown here is derived from an EMBL/GenBank/DDBJ whole genome shotgun (WGS) entry which is preliminary data.</text>
</comment>
<proteinExistence type="predicted"/>
<reference evidence="4 5" key="1">
    <citation type="journal article" date="2014" name="Int. J. Syst. Evol. Microbiol.">
        <title>Carboxylicivirga gen. nov. in the family Marinilabiliaceae with two novel species, Carboxylicivirga mesophila sp. nov. and Carboxylicivirga taeanensis sp. nov., and reclassification of Cytophaga fermentans as Saccharicrinis fermentans gen. nov., comb. nov.</title>
        <authorList>
            <person name="Yang S.H."/>
            <person name="Seo H.S."/>
            <person name="Woo J.H."/>
            <person name="Oh H.M."/>
            <person name="Jang H."/>
            <person name="Lee J.H."/>
            <person name="Kim S.J."/>
            <person name="Kwon K.K."/>
        </authorList>
    </citation>
    <scope>NUCLEOTIDE SEQUENCE [LARGE SCALE GENOMIC DNA]</scope>
    <source>
        <strain evidence="4 5">JCM 18290</strain>
    </source>
</reference>
<protein>
    <submittedName>
        <fullName evidence="4">Response regulator transcription factor</fullName>
    </submittedName>
</protein>
<evidence type="ECO:0000256" key="1">
    <source>
        <dbReference type="PROSITE-ProRule" id="PRU00169"/>
    </source>
</evidence>
<organism evidence="4 5">
    <name type="scientific">Carboxylicivirga mesophila</name>
    <dbReference type="NCBI Taxonomy" id="1166478"/>
    <lineage>
        <taxon>Bacteria</taxon>
        <taxon>Pseudomonadati</taxon>
        <taxon>Bacteroidota</taxon>
        <taxon>Bacteroidia</taxon>
        <taxon>Marinilabiliales</taxon>
        <taxon>Marinilabiliaceae</taxon>
        <taxon>Carboxylicivirga</taxon>
    </lineage>
</organism>
<dbReference type="InterPro" id="IPR046947">
    <property type="entry name" value="LytR-like"/>
</dbReference>
<feature type="modified residue" description="4-aspartylphosphate" evidence="1">
    <location>
        <position position="55"/>
    </location>
</feature>
<dbReference type="InterPro" id="IPR001789">
    <property type="entry name" value="Sig_transdc_resp-reg_receiver"/>
</dbReference>
<dbReference type="Proteomes" id="UP000721861">
    <property type="component" value="Unassembled WGS sequence"/>
</dbReference>
<dbReference type="Pfam" id="PF00072">
    <property type="entry name" value="Response_reg"/>
    <property type="match status" value="1"/>
</dbReference>
<accession>A0ABS5K8F3</accession>
<dbReference type="Gene3D" id="2.40.50.1020">
    <property type="entry name" value="LytTr DNA-binding domain"/>
    <property type="match status" value="1"/>
</dbReference>
<feature type="domain" description="Response regulatory" evidence="2">
    <location>
        <begin position="2"/>
        <end position="115"/>
    </location>
</feature>
<dbReference type="PROSITE" id="PS50930">
    <property type="entry name" value="HTH_LYTTR"/>
    <property type="match status" value="1"/>
</dbReference>
<evidence type="ECO:0000259" key="2">
    <source>
        <dbReference type="PROSITE" id="PS50110"/>
    </source>
</evidence>
<dbReference type="EMBL" id="JAGUCN010000006">
    <property type="protein sequence ID" value="MBS2211249.1"/>
    <property type="molecule type" value="Genomic_DNA"/>
</dbReference>
<dbReference type="PROSITE" id="PS50110">
    <property type="entry name" value="RESPONSE_REGULATORY"/>
    <property type="match status" value="1"/>
</dbReference>